<feature type="compositionally biased region" description="Acidic residues" evidence="2">
    <location>
        <begin position="473"/>
        <end position="484"/>
    </location>
</feature>
<keyword evidence="5" id="KW-1185">Reference proteome</keyword>
<gene>
    <name evidence="4" type="ORF">CcarbDRAFT_3857</name>
</gene>
<feature type="compositionally biased region" description="Acidic residues" evidence="2">
    <location>
        <begin position="1"/>
        <end position="60"/>
    </location>
</feature>
<evidence type="ECO:0000313" key="4">
    <source>
        <dbReference type="EMBL" id="EET85709.1"/>
    </source>
</evidence>
<evidence type="ECO:0000256" key="2">
    <source>
        <dbReference type="SAM" id="MobiDB-lite"/>
    </source>
</evidence>
<protein>
    <submittedName>
        <fullName evidence="4">Peptidase C1A papain</fullName>
    </submittedName>
</protein>
<dbReference type="PANTHER" id="PTHR12411">
    <property type="entry name" value="CYSTEINE PROTEASE FAMILY C1-RELATED"/>
    <property type="match status" value="1"/>
</dbReference>
<dbReference type="CDD" id="cd02619">
    <property type="entry name" value="Peptidase_C1"/>
    <property type="match status" value="1"/>
</dbReference>
<feature type="region of interest" description="Disordered" evidence="2">
    <location>
        <begin position="1"/>
        <end position="86"/>
    </location>
</feature>
<dbReference type="InterPro" id="IPR000668">
    <property type="entry name" value="Peptidase_C1A_C"/>
</dbReference>
<organism evidence="4 5">
    <name type="scientific">Clostridium carboxidivorans P7</name>
    <dbReference type="NCBI Taxonomy" id="536227"/>
    <lineage>
        <taxon>Bacteria</taxon>
        <taxon>Bacillati</taxon>
        <taxon>Bacillota</taxon>
        <taxon>Clostridia</taxon>
        <taxon>Eubacteriales</taxon>
        <taxon>Clostridiaceae</taxon>
        <taxon>Clostridium</taxon>
    </lineage>
</organism>
<reference evidence="4 5" key="1">
    <citation type="submission" date="2009-06" db="EMBL/GenBank/DDBJ databases">
        <title>The draft genome of Clostridium carboxidivorans P7.</title>
        <authorList>
            <consortium name="US DOE Joint Genome Institute (JGI-PGF)"/>
            <person name="Lucas S."/>
            <person name="Copeland A."/>
            <person name="Lapidus A."/>
            <person name="Glavina del Rio T."/>
            <person name="Tice H."/>
            <person name="Bruce D."/>
            <person name="Goodwin L."/>
            <person name="Pitluck S."/>
            <person name="Larimer F."/>
            <person name="Land M.L."/>
            <person name="Hauser L."/>
            <person name="Hemme C.L."/>
        </authorList>
    </citation>
    <scope>NUCLEOTIDE SEQUENCE [LARGE SCALE GENOMIC DNA]</scope>
    <source>
        <strain evidence="4 5">P7</strain>
    </source>
</reference>
<proteinExistence type="inferred from homology"/>
<feature type="non-terminal residue" evidence="4">
    <location>
        <position position="1"/>
    </location>
</feature>
<feature type="region of interest" description="Disordered" evidence="2">
    <location>
        <begin position="179"/>
        <end position="207"/>
    </location>
</feature>
<dbReference type="GO" id="GO:0008234">
    <property type="term" value="F:cysteine-type peptidase activity"/>
    <property type="evidence" value="ECO:0007669"/>
    <property type="project" value="InterPro"/>
</dbReference>
<name>C6PYJ0_9CLOT</name>
<evidence type="ECO:0000259" key="3">
    <source>
        <dbReference type="SMART" id="SM00645"/>
    </source>
</evidence>
<comment type="caution">
    <text evidence="4">The sequence shown here is derived from an EMBL/GenBank/DDBJ whole genome shotgun (WGS) entry which is preliminary data.</text>
</comment>
<dbReference type="SUPFAM" id="SSF54001">
    <property type="entry name" value="Cysteine proteinases"/>
    <property type="match status" value="1"/>
</dbReference>
<dbReference type="Pfam" id="PF00112">
    <property type="entry name" value="Peptidase_C1"/>
    <property type="match status" value="1"/>
</dbReference>
<dbReference type="InterPro" id="IPR038765">
    <property type="entry name" value="Papain-like_cys_pep_sf"/>
</dbReference>
<evidence type="ECO:0000256" key="1">
    <source>
        <dbReference type="ARBA" id="ARBA00008455"/>
    </source>
</evidence>
<sequence length="491" mass="55185">EEEYEEEEDGEEGEEEEYEEEEDGEEGEEEEYEEEEDGEEDEYEGEEDDEEFSLELDDDVFGDRSEYPDAEDGDFEEDEGDWTPEDYESSAQAFFGDGEYFGDTAEQQYMDDGYELCENNEQYLSDLEDEIEGISDVIQFYSLDDTVVPRGFVSMEELSTIKKLHPDADLSKLHTAVPVKKSGSKKAGKSRKSPISKKSSKKKLAGAVSNIDSKDTVDLRKYCSPVGDQGQTSRCSAFAWTHAIEMALKMKGEEVPPLACSYTMLSFQNLQGDMQDFEYAYSGGEGTQGGPEPGIEIMSTGTCREELWPNDAEEPEVDVEDMEDDAGNYCVEDVEIESIELEDVKKILSAGGFVHVGMNTGKAFSELGRDGVMNAAEAPSGQHGRHAMLIVGYIGNYYIIKNSWGTEWGDNGYCYIPKNVLAESEPDLSAVLIKGNKGNKGNKVDDEDDEDNGKKRKKANKEDNVRRRKRVDDEEDEEDEEDEDYGRKKEK</sequence>
<dbReference type="eggNOG" id="COG4870">
    <property type="taxonomic scope" value="Bacteria"/>
</dbReference>
<dbReference type="InterPro" id="IPR013128">
    <property type="entry name" value="Peptidase_C1A"/>
</dbReference>
<dbReference type="Gene3D" id="3.90.70.10">
    <property type="entry name" value="Cysteine proteinases"/>
    <property type="match status" value="1"/>
</dbReference>
<dbReference type="RefSeq" id="WP_007062742.1">
    <property type="nucleotide sequence ID" value="NZ_ACVI01000079.1"/>
</dbReference>
<dbReference type="GO" id="GO:0006508">
    <property type="term" value="P:proteolysis"/>
    <property type="evidence" value="ECO:0007669"/>
    <property type="project" value="InterPro"/>
</dbReference>
<feature type="compositionally biased region" description="Acidic residues" evidence="2">
    <location>
        <begin position="68"/>
        <end position="86"/>
    </location>
</feature>
<dbReference type="SMART" id="SM00645">
    <property type="entry name" value="Pept_C1"/>
    <property type="match status" value="1"/>
</dbReference>
<feature type="compositionally biased region" description="Basic residues" evidence="2">
    <location>
        <begin position="182"/>
        <end position="204"/>
    </location>
</feature>
<comment type="similarity">
    <text evidence="1">Belongs to the peptidase C1 family.</text>
</comment>
<accession>C6PYJ0</accession>
<feature type="domain" description="Peptidase C1A papain C-terminal" evidence="3">
    <location>
        <begin position="213"/>
        <end position="432"/>
    </location>
</feature>
<dbReference type="AlphaFoldDB" id="C6PYJ0"/>
<dbReference type="EMBL" id="ACVI01000079">
    <property type="protein sequence ID" value="EET85709.1"/>
    <property type="molecule type" value="Genomic_DNA"/>
</dbReference>
<feature type="region of interest" description="Disordered" evidence="2">
    <location>
        <begin position="433"/>
        <end position="491"/>
    </location>
</feature>
<evidence type="ECO:0000313" key="5">
    <source>
        <dbReference type="Proteomes" id="UP000004198"/>
    </source>
</evidence>
<dbReference type="Proteomes" id="UP000004198">
    <property type="component" value="Unassembled WGS sequence"/>
</dbReference>